<protein>
    <submittedName>
        <fullName evidence="3">Ig-like domain-containing protein</fullName>
    </submittedName>
</protein>
<gene>
    <name evidence="3" type="ORF">M9189_12200</name>
</gene>
<dbReference type="InterPro" id="IPR032812">
    <property type="entry name" value="SbsA_Ig"/>
</dbReference>
<dbReference type="RefSeq" id="WP_250723600.1">
    <property type="nucleotide sequence ID" value="NZ_CP098400.1"/>
</dbReference>
<dbReference type="Proteomes" id="UP001056426">
    <property type="component" value="Chromosome"/>
</dbReference>
<dbReference type="Pfam" id="PF13205">
    <property type="entry name" value="Big_5"/>
    <property type="match status" value="1"/>
</dbReference>
<evidence type="ECO:0000256" key="1">
    <source>
        <dbReference type="ARBA" id="ARBA00022729"/>
    </source>
</evidence>
<keyword evidence="1" id="KW-0732">Signal</keyword>
<accession>A0A9J6ZPK7</accession>
<proteinExistence type="predicted"/>
<keyword evidence="4" id="KW-1185">Reference proteome</keyword>
<feature type="domain" description="SbsA Ig-like" evidence="2">
    <location>
        <begin position="46"/>
        <end position="145"/>
    </location>
</feature>
<reference evidence="3" key="1">
    <citation type="submission" date="2022-05" db="EMBL/GenBank/DDBJ databases">
        <authorList>
            <person name="Sun X."/>
        </authorList>
    </citation>
    <scope>NUCLEOTIDE SEQUENCE</scope>
    <source>
        <strain evidence="3">Ai-910</strain>
    </source>
</reference>
<dbReference type="EMBL" id="CP098400">
    <property type="protein sequence ID" value="URW79613.1"/>
    <property type="molecule type" value="Genomic_DNA"/>
</dbReference>
<dbReference type="AlphaFoldDB" id="A0A9J6ZPK7"/>
<sequence>MKLKQWFRHMLLFRYRGLVQLGLFLTLIIGFWGCASTGMPTGGPKDEEPPYMVKSIPAANSLSFLGDEIRIEFNEIIQVSDIFQKLMVSPPVNKQPAVTTRGKTMIVKFQEDLQPNATYTLDFADAIKDNNEGNVLENFAFSFSTGDYIDSMAISGHLLDASDLSPVANALVMVYSNHADSAFRTLVPLRVTRTNAEGYFSIKNLAPIGYKLYALEDANRNYKYDQPGERIAWYDEIITPYYGFHERIDSVGSDSAVVVQVPAFLPDSLRLFMFQEDNVAPYLTDYKRPARNKADLYFSRPMDVKAEVKVVGREDADLFILENSPRNDSITVWLRDSVLINSDSLLLHLRYQVLDSLKQPEWKNDTINAFFIDYGGSQREGRGRKKDDEQVELPSLRVDGIKPTFGILDRLTLTFPTPLDKADGNAIRLSQELDSTLVPVDIRLVKDSIYIRQYAVDFKREAGSAYVVEIDSAAFTDIYGVSNKPVRQRFTVSAADTYATLYIEVAQPDKSWVLEVLDRQENIVRTSKVPTNGKMGFRYLRPGDYLIRIVEDVNGNGKWDVGDFEKGIQPEKLYYYPEYINARANWDHFINFDPSTFDIYDFVARMRKSQSSRKK</sequence>
<evidence type="ECO:0000259" key="2">
    <source>
        <dbReference type="Pfam" id="PF13205"/>
    </source>
</evidence>
<evidence type="ECO:0000313" key="3">
    <source>
        <dbReference type="EMBL" id="URW79613.1"/>
    </source>
</evidence>
<reference evidence="3" key="2">
    <citation type="submission" date="2022-06" db="EMBL/GenBank/DDBJ databases">
        <title>Xiashengella guii gen. nov. sp. nov., a bacterium isolated form anaerobic digestion tank.</title>
        <authorList>
            <person name="Huang H."/>
        </authorList>
    </citation>
    <scope>NUCLEOTIDE SEQUENCE</scope>
    <source>
        <strain evidence="3">Ai-910</strain>
    </source>
</reference>
<dbReference type="KEGG" id="alkq:M9189_12200"/>
<organism evidence="3 4">
    <name type="scientific">Xiashengella succiniciproducens</name>
    <dbReference type="NCBI Taxonomy" id="2949635"/>
    <lineage>
        <taxon>Bacteria</taxon>
        <taxon>Pseudomonadati</taxon>
        <taxon>Bacteroidota</taxon>
        <taxon>Bacteroidia</taxon>
        <taxon>Marinilabiliales</taxon>
        <taxon>Marinilabiliaceae</taxon>
        <taxon>Xiashengella</taxon>
    </lineage>
</organism>
<name>A0A9J6ZPK7_9BACT</name>
<evidence type="ECO:0000313" key="4">
    <source>
        <dbReference type="Proteomes" id="UP001056426"/>
    </source>
</evidence>